<accession>A0A5B8MPX5</accession>
<dbReference type="PANTHER" id="PTHR33591">
    <property type="entry name" value="BETA-CAROTENE ISOMERASE D27"/>
    <property type="match status" value="1"/>
</dbReference>
<dbReference type="STRING" id="1764295.A0A5B8MPX5"/>
<dbReference type="Proteomes" id="UP000316726">
    <property type="component" value="Chromosome 7"/>
</dbReference>
<evidence type="ECO:0000256" key="1">
    <source>
        <dbReference type="SAM" id="MobiDB-lite"/>
    </source>
</evidence>
<dbReference type="PANTHER" id="PTHR33591:SF2">
    <property type="entry name" value="BETA-CAROTENE ISOMERASE D27"/>
    <property type="match status" value="1"/>
</dbReference>
<keyword evidence="4" id="KW-1185">Reference proteome</keyword>
<dbReference type="GO" id="GO:0005506">
    <property type="term" value="F:iron ion binding"/>
    <property type="evidence" value="ECO:0007669"/>
    <property type="project" value="InterPro"/>
</dbReference>
<protein>
    <recommendedName>
        <fullName evidence="2">Beta-carotene isomerase D27-like C-terminal domain-containing protein</fullName>
    </recommendedName>
</protein>
<dbReference type="EMBL" id="CP031040">
    <property type="protein sequence ID" value="QDZ22487.1"/>
    <property type="molecule type" value="Genomic_DNA"/>
</dbReference>
<sequence>MRDQMATRMARRTSEVLGGTSGRVEGGMRTTGRARRRGKAKGGAALRRDAGPVDERPSYEELDTNPINALFFRLFMEKLEERVGFSSALPGYDGLIEVVRTLNVGSKSSEEIRALSKLVLLSLFPPWLPPAFRVMFAKPFPELSYLMNAWVTSLCCEWLMGPTTLNEVELEEGGRKVPGVLVERCRYLEEVGCASACMNSCKFPTQEFFKQDMGLDVTLEPNYDDFSCQFVFGKEAPPLEEDEACATLCFKQCTFPKAGKLREGLCPSQYRDEN</sequence>
<dbReference type="Pfam" id="PF13225">
    <property type="entry name" value="D27-like_C"/>
    <property type="match status" value="1"/>
</dbReference>
<name>A0A5B8MPX5_9CHLO</name>
<evidence type="ECO:0000313" key="3">
    <source>
        <dbReference type="EMBL" id="QDZ22487.1"/>
    </source>
</evidence>
<feature type="domain" description="Beta-carotene isomerase D27-like C-terminal" evidence="2">
    <location>
        <begin position="158"/>
        <end position="241"/>
    </location>
</feature>
<proteinExistence type="predicted"/>
<dbReference type="InterPro" id="IPR025114">
    <property type="entry name" value="D27-like_C"/>
</dbReference>
<dbReference type="OrthoDB" id="416096at2759"/>
<feature type="region of interest" description="Disordered" evidence="1">
    <location>
        <begin position="1"/>
        <end position="59"/>
    </location>
</feature>
<evidence type="ECO:0000259" key="2">
    <source>
        <dbReference type="Pfam" id="PF13225"/>
    </source>
</evidence>
<reference evidence="3 4" key="1">
    <citation type="submission" date="2018-07" db="EMBL/GenBank/DDBJ databases">
        <title>The complete nuclear genome of the prasinophyte Chloropicon primus (CCMP1205).</title>
        <authorList>
            <person name="Pombert J.-F."/>
            <person name="Otis C."/>
            <person name="Turmel M."/>
            <person name="Lemieux C."/>
        </authorList>
    </citation>
    <scope>NUCLEOTIDE SEQUENCE [LARGE SCALE GENOMIC DNA]</scope>
    <source>
        <strain evidence="3 4">CCMP1205</strain>
    </source>
</reference>
<gene>
    <name evidence="3" type="ORF">A3770_07p50050</name>
</gene>
<dbReference type="AlphaFoldDB" id="A0A5B8MPX5"/>
<evidence type="ECO:0000313" key="4">
    <source>
        <dbReference type="Proteomes" id="UP000316726"/>
    </source>
</evidence>
<feature type="compositionally biased region" description="Basic and acidic residues" evidence="1">
    <location>
        <begin position="46"/>
        <end position="59"/>
    </location>
</feature>
<organism evidence="3 4">
    <name type="scientific">Chloropicon primus</name>
    <dbReference type="NCBI Taxonomy" id="1764295"/>
    <lineage>
        <taxon>Eukaryota</taxon>
        <taxon>Viridiplantae</taxon>
        <taxon>Chlorophyta</taxon>
        <taxon>Chloropicophyceae</taxon>
        <taxon>Chloropicales</taxon>
        <taxon>Chloropicaceae</taxon>
        <taxon>Chloropicon</taxon>
    </lineage>
</organism>
<dbReference type="InterPro" id="IPR038938">
    <property type="entry name" value="D27-like"/>
</dbReference>